<dbReference type="SUPFAM" id="SSF56281">
    <property type="entry name" value="Metallo-hydrolase/oxidoreductase"/>
    <property type="match status" value="1"/>
</dbReference>
<sequence length="536" mass="60584">MSVKLSFFTGGGVDGIGGNKILLESHGTALFLDFGKSFGEENKYFDEFLKPRGLNGLGDLLAFDLIPPLPGIYREDLVIPTQNWWEKVFSHPAFRDLTIQGVLLSHAHLDHSGYISLLSPDIPVYTSLPSALISKAIQDCGISDFLSEIVYSKRKEILEDGLICSDKNYSNPSQQRPYHVFTHQLLPESVRYFWNQAPGKRPLSPVSLIPILEEKVTIGNLPVRFWSVDHSIPGAGAFGINTPEGWVLYSGDLRMSGKQAKDTQRFTQEAGTLQPLLLIIEGTRASLNTNRGTKHFTEQDVADRISQIIKKAKGLVIADFGPRNLERLISVLKATEEVNRQLVITTRDAYLLEVLSQCGEVDLPNPLGYPHIRVYSEKRVRTSEWESTLLERCRTQYLTAEEVTFHPDDFVFCFSYYDFSELIDINPSGGVYIYSATEAFNEEMQLDAVKLKNWIDHFNFQLFGNPFAQENTDSYDPLHVGGHAQPDELLNIIETIHPRYLLPVHTECFEFFEKHFGTRKDIQLIRPKAGESVVLP</sequence>
<dbReference type="AlphaFoldDB" id="A0A1V5SS05"/>
<reference evidence="1" key="1">
    <citation type="submission" date="2017-02" db="EMBL/GenBank/DDBJ databases">
        <title>Delving into the versatile metabolic prowess of the omnipresent phylum Bacteroidetes.</title>
        <authorList>
            <person name="Nobu M.K."/>
            <person name="Mei R."/>
            <person name="Narihiro T."/>
            <person name="Kuroda K."/>
            <person name="Liu W.-T."/>
        </authorList>
    </citation>
    <scope>NUCLEOTIDE SEQUENCE</scope>
    <source>
        <strain evidence="1">ADurb.Bin276</strain>
    </source>
</reference>
<dbReference type="Gene3D" id="3.60.15.10">
    <property type="entry name" value="Ribonuclease Z/Hydroxyacylglutathione hydrolase-like"/>
    <property type="match status" value="2"/>
</dbReference>
<dbReference type="EMBL" id="MWBQ01000099">
    <property type="protein sequence ID" value="OQA57013.1"/>
    <property type="molecule type" value="Genomic_DNA"/>
</dbReference>
<dbReference type="PANTHER" id="PTHR43694:SF1">
    <property type="entry name" value="RIBONUCLEASE J"/>
    <property type="match status" value="1"/>
</dbReference>
<accession>A0A1V5SS05</accession>
<evidence type="ECO:0000313" key="1">
    <source>
        <dbReference type="EMBL" id="OQA57013.1"/>
    </source>
</evidence>
<dbReference type="InterPro" id="IPR036866">
    <property type="entry name" value="RibonucZ/Hydroxyglut_hydro"/>
</dbReference>
<proteinExistence type="predicted"/>
<dbReference type="PANTHER" id="PTHR43694">
    <property type="entry name" value="RIBONUCLEASE J"/>
    <property type="match status" value="1"/>
</dbReference>
<dbReference type="Proteomes" id="UP000485569">
    <property type="component" value="Unassembled WGS sequence"/>
</dbReference>
<gene>
    <name evidence="1" type="ORF">BWY41_01376</name>
</gene>
<dbReference type="Gene3D" id="3.40.50.10710">
    <property type="entry name" value="Metallo-hydrolase/oxidoreductase"/>
    <property type="match status" value="1"/>
</dbReference>
<organism evidence="1">
    <name type="scientific">Candidatus Atribacter allofermentans</name>
    <dbReference type="NCBI Taxonomy" id="1852833"/>
    <lineage>
        <taxon>Bacteria</taxon>
        <taxon>Pseudomonadati</taxon>
        <taxon>Atribacterota</taxon>
        <taxon>Atribacteria</taxon>
        <taxon>Atribacterales</taxon>
        <taxon>Atribacteraceae</taxon>
        <taxon>Atribacter</taxon>
    </lineage>
</organism>
<name>A0A1V5SS05_9BACT</name>
<comment type="caution">
    <text evidence="1">The sequence shown here is derived from an EMBL/GenBank/DDBJ whole genome shotgun (WGS) entry which is preliminary data.</text>
</comment>
<protein>
    <submittedName>
        <fullName evidence="1">Beta-lactamase superfamily domain protein</fullName>
    </submittedName>
</protein>
<dbReference type="InterPro" id="IPR042173">
    <property type="entry name" value="RNase_J_2"/>
</dbReference>